<proteinExistence type="predicted"/>
<protein>
    <submittedName>
        <fullName evidence="2">Glycosyltransferase domain-containing protein</fullName>
    </submittedName>
</protein>
<evidence type="ECO:0000313" key="3">
    <source>
        <dbReference type="Proteomes" id="UP000663722"/>
    </source>
</evidence>
<dbReference type="KEGG" id="dmm:dnm_060790"/>
<dbReference type="EMBL" id="CP061800">
    <property type="protein sequence ID" value="QTA90019.1"/>
    <property type="molecule type" value="Genomic_DNA"/>
</dbReference>
<feature type="domain" description="Glycosyl transferase family 1" evidence="1">
    <location>
        <begin position="179"/>
        <end position="347"/>
    </location>
</feature>
<accession>A0A975BQI9</accession>
<gene>
    <name evidence="2" type="ORF">dnm_060790</name>
</gene>
<dbReference type="SUPFAM" id="SSF53756">
    <property type="entry name" value="UDP-Glycosyltransferase/glycogen phosphorylase"/>
    <property type="match status" value="1"/>
</dbReference>
<sequence>MKSEKHIILIGGLSNLQGPLPTITNAIINSPLLQEHFIFIPYYTERTKGLSNAAQFNLTNIIFFIRHYISWIYMVVKYRPHIVHYPVTSFWNFPKSMFFLISAKFFKCKTIGHLHGGAFETFWNKLYKPFQFIGKKVLNLSDGMIVLGEKWKKALSNIGCFEHKIFILPNPIDENFANHVFQPPFQNNKTNLLFIGRISKLKGVDTILRALGKVVTHQKNFHIKLVGPEARPGDFRAMRKLASEFISDKYYEFTGPIYGKEKIKRFSESDIFVFPSNRENFPLVIIEAMSASRPIICTPVGAVPEYLKHGVSCLFVNFEDADDLGKKIEWMISHPNEAIEMGRRAKKVFEEKLIQEKVMKQLKKIYFSVLEAD</sequence>
<dbReference type="PANTHER" id="PTHR12526">
    <property type="entry name" value="GLYCOSYLTRANSFERASE"/>
    <property type="match status" value="1"/>
</dbReference>
<dbReference type="CDD" id="cd03801">
    <property type="entry name" value="GT4_PimA-like"/>
    <property type="match status" value="1"/>
</dbReference>
<dbReference type="InterPro" id="IPR001296">
    <property type="entry name" value="Glyco_trans_1"/>
</dbReference>
<evidence type="ECO:0000259" key="1">
    <source>
        <dbReference type="Pfam" id="PF00534"/>
    </source>
</evidence>
<dbReference type="Pfam" id="PF00534">
    <property type="entry name" value="Glycos_transf_1"/>
    <property type="match status" value="1"/>
</dbReference>
<dbReference type="Gene3D" id="3.40.50.2000">
    <property type="entry name" value="Glycogen Phosphorylase B"/>
    <property type="match status" value="2"/>
</dbReference>
<dbReference type="RefSeq" id="WP_207678404.1">
    <property type="nucleotide sequence ID" value="NZ_CP061800.1"/>
</dbReference>
<evidence type="ECO:0000313" key="2">
    <source>
        <dbReference type="EMBL" id="QTA90019.1"/>
    </source>
</evidence>
<reference evidence="2" key="1">
    <citation type="journal article" date="2021" name="Microb. Physiol.">
        <title>Proteogenomic Insights into the Physiology of Marine, Sulfate-Reducing, Filamentous Desulfonema limicola and Desulfonema magnum.</title>
        <authorList>
            <person name="Schnaars V."/>
            <person name="Wohlbrand L."/>
            <person name="Scheve S."/>
            <person name="Hinrichs C."/>
            <person name="Reinhardt R."/>
            <person name="Rabus R."/>
        </authorList>
    </citation>
    <scope>NUCLEOTIDE SEQUENCE</scope>
    <source>
        <strain evidence="2">4be13</strain>
    </source>
</reference>
<dbReference type="AlphaFoldDB" id="A0A975BQI9"/>
<name>A0A975BQI9_9BACT</name>
<keyword evidence="3" id="KW-1185">Reference proteome</keyword>
<organism evidence="2 3">
    <name type="scientific">Desulfonema magnum</name>
    <dbReference type="NCBI Taxonomy" id="45655"/>
    <lineage>
        <taxon>Bacteria</taxon>
        <taxon>Pseudomonadati</taxon>
        <taxon>Thermodesulfobacteriota</taxon>
        <taxon>Desulfobacteria</taxon>
        <taxon>Desulfobacterales</taxon>
        <taxon>Desulfococcaceae</taxon>
        <taxon>Desulfonema</taxon>
    </lineage>
</organism>
<dbReference type="Proteomes" id="UP000663722">
    <property type="component" value="Chromosome"/>
</dbReference>
<dbReference type="GO" id="GO:0016757">
    <property type="term" value="F:glycosyltransferase activity"/>
    <property type="evidence" value="ECO:0007669"/>
    <property type="project" value="InterPro"/>
</dbReference>